<feature type="compositionally biased region" description="Basic and acidic residues" evidence="1">
    <location>
        <begin position="75"/>
        <end position="104"/>
    </location>
</feature>
<dbReference type="RefSeq" id="WP_378205018.1">
    <property type="nucleotide sequence ID" value="NZ_JBHMBK010000047.1"/>
</dbReference>
<protein>
    <recommendedName>
        <fullName evidence="5">Secreted protein</fullName>
    </recommendedName>
</protein>
<keyword evidence="4" id="KW-1185">Reference proteome</keyword>
<feature type="signal peptide" evidence="2">
    <location>
        <begin position="1"/>
        <end position="28"/>
    </location>
</feature>
<dbReference type="EMBL" id="JBHMBK010000047">
    <property type="protein sequence ID" value="MFB9690129.1"/>
    <property type="molecule type" value="Genomic_DNA"/>
</dbReference>
<feature type="compositionally biased region" description="Gly residues" evidence="1">
    <location>
        <begin position="258"/>
        <end position="267"/>
    </location>
</feature>
<organism evidence="3 4">
    <name type="scientific">Amycolatopsis plumensis</name>
    <dbReference type="NCBI Taxonomy" id="236508"/>
    <lineage>
        <taxon>Bacteria</taxon>
        <taxon>Bacillati</taxon>
        <taxon>Actinomycetota</taxon>
        <taxon>Actinomycetes</taxon>
        <taxon>Pseudonocardiales</taxon>
        <taxon>Pseudonocardiaceae</taxon>
        <taxon>Amycolatopsis</taxon>
    </lineage>
</organism>
<evidence type="ECO:0000256" key="2">
    <source>
        <dbReference type="SAM" id="SignalP"/>
    </source>
</evidence>
<sequence>MGRTLSRVAGVVFAGALATFAAAPAALAQTETSTSATETPTSTSESPTSSSPTSTTTPPATSVTPATTPSSSTKSDVKTTERRIVPRTEAAPDKPVEEAPKDDYQDNVGHGFVGLGGEGVLVIACAAGRPGEVATQYLSVTGGPDQDEADGRLWNYSVRVVDAPAGTTTAKFSWTCGGVEGNGTVEFEQKQQPPTSTVTVTATATSTATSTTTATSTATPSSGAPASSTTPGSTTTSATPAGNAAPKAQVKVAPKGGVETGFGGTAR</sequence>
<feature type="compositionally biased region" description="Low complexity" evidence="1">
    <location>
        <begin position="29"/>
        <end position="73"/>
    </location>
</feature>
<evidence type="ECO:0000313" key="3">
    <source>
        <dbReference type="EMBL" id="MFB9690129.1"/>
    </source>
</evidence>
<gene>
    <name evidence="3" type="ORF">ACFFTO_38650</name>
</gene>
<feature type="chain" id="PRO_5045533514" description="Secreted protein" evidence="2">
    <location>
        <begin position="29"/>
        <end position="267"/>
    </location>
</feature>
<comment type="caution">
    <text evidence="3">The sequence shown here is derived from an EMBL/GenBank/DDBJ whole genome shotgun (WGS) entry which is preliminary data.</text>
</comment>
<name>A0ABV5UGH1_9PSEU</name>
<proteinExistence type="predicted"/>
<dbReference type="Proteomes" id="UP001589535">
    <property type="component" value="Unassembled WGS sequence"/>
</dbReference>
<evidence type="ECO:0000256" key="1">
    <source>
        <dbReference type="SAM" id="MobiDB-lite"/>
    </source>
</evidence>
<reference evidence="3 4" key="1">
    <citation type="submission" date="2024-09" db="EMBL/GenBank/DDBJ databases">
        <authorList>
            <person name="Sun Q."/>
            <person name="Mori K."/>
        </authorList>
    </citation>
    <scope>NUCLEOTIDE SEQUENCE [LARGE SCALE GENOMIC DNA]</scope>
    <source>
        <strain evidence="3 4">JCM 13852</strain>
    </source>
</reference>
<feature type="region of interest" description="Disordered" evidence="1">
    <location>
        <begin position="29"/>
        <end position="106"/>
    </location>
</feature>
<evidence type="ECO:0008006" key="5">
    <source>
        <dbReference type="Google" id="ProtNLM"/>
    </source>
</evidence>
<feature type="compositionally biased region" description="Low complexity" evidence="1">
    <location>
        <begin position="193"/>
        <end position="255"/>
    </location>
</feature>
<evidence type="ECO:0000313" key="4">
    <source>
        <dbReference type="Proteomes" id="UP001589535"/>
    </source>
</evidence>
<feature type="region of interest" description="Disordered" evidence="1">
    <location>
        <begin position="188"/>
        <end position="267"/>
    </location>
</feature>
<keyword evidence="2" id="KW-0732">Signal</keyword>
<accession>A0ABV5UGH1</accession>